<dbReference type="AlphaFoldDB" id="A0A3N1ZTF8"/>
<proteinExistence type="predicted"/>
<evidence type="ECO:0000313" key="2">
    <source>
        <dbReference type="EMBL" id="ROR54150.1"/>
    </source>
</evidence>
<gene>
    <name evidence="2" type="ORF">EDD41_1341</name>
</gene>
<feature type="domain" description="Serine aminopeptidase S33" evidence="1">
    <location>
        <begin position="49"/>
        <end position="248"/>
    </location>
</feature>
<evidence type="ECO:0000259" key="1">
    <source>
        <dbReference type="Pfam" id="PF12146"/>
    </source>
</evidence>
<dbReference type="Pfam" id="PF12146">
    <property type="entry name" value="Hydrolase_4"/>
    <property type="match status" value="1"/>
</dbReference>
<dbReference type="EMBL" id="RKHG01000001">
    <property type="protein sequence ID" value="ROR54150.1"/>
    <property type="molecule type" value="Genomic_DNA"/>
</dbReference>
<organism evidence="2 3">
    <name type="scientific">Luteococcus japonicus</name>
    <dbReference type="NCBI Taxonomy" id="33984"/>
    <lineage>
        <taxon>Bacteria</taxon>
        <taxon>Bacillati</taxon>
        <taxon>Actinomycetota</taxon>
        <taxon>Actinomycetes</taxon>
        <taxon>Propionibacteriales</taxon>
        <taxon>Propionibacteriaceae</taxon>
        <taxon>Luteococcus</taxon>
    </lineage>
</organism>
<protein>
    <submittedName>
        <fullName evidence="2">Alpha-beta hydrolase superfamily lysophospholipase</fullName>
    </submittedName>
</protein>
<comment type="caution">
    <text evidence="2">The sequence shown here is derived from an EMBL/GenBank/DDBJ whole genome shotgun (WGS) entry which is preliminary data.</text>
</comment>
<keyword evidence="2" id="KW-0378">Hydrolase</keyword>
<name>A0A3N1ZTF8_9ACTN</name>
<accession>A0A3N1ZTF8</accession>
<dbReference type="RefSeq" id="WP_123575353.1">
    <property type="nucleotide sequence ID" value="NZ_RKHG01000001.1"/>
</dbReference>
<dbReference type="InterPro" id="IPR029058">
    <property type="entry name" value="AB_hydrolase_fold"/>
</dbReference>
<dbReference type="Proteomes" id="UP000275749">
    <property type="component" value="Unassembled WGS sequence"/>
</dbReference>
<dbReference type="Gene3D" id="3.40.50.1820">
    <property type="entry name" value="alpha/beta hydrolase"/>
    <property type="match status" value="1"/>
</dbReference>
<dbReference type="PANTHER" id="PTHR42886">
    <property type="entry name" value="RE40534P-RELATED"/>
    <property type="match status" value="1"/>
</dbReference>
<reference evidence="2 3" key="1">
    <citation type="submission" date="2018-11" db="EMBL/GenBank/DDBJ databases">
        <title>Sequencing the genomes of 1000 actinobacteria strains.</title>
        <authorList>
            <person name="Klenk H.-P."/>
        </authorList>
    </citation>
    <scope>NUCLEOTIDE SEQUENCE [LARGE SCALE GENOMIC DNA]</scope>
    <source>
        <strain evidence="2 3">DSM 10546</strain>
    </source>
</reference>
<dbReference type="PANTHER" id="PTHR42886:SF29">
    <property type="entry name" value="PUMMELIG, ISOFORM A"/>
    <property type="match status" value="1"/>
</dbReference>
<dbReference type="SUPFAM" id="SSF53474">
    <property type="entry name" value="alpha/beta-Hydrolases"/>
    <property type="match status" value="1"/>
</dbReference>
<evidence type="ECO:0000313" key="3">
    <source>
        <dbReference type="Proteomes" id="UP000275749"/>
    </source>
</evidence>
<dbReference type="InterPro" id="IPR022742">
    <property type="entry name" value="Hydrolase_4"/>
</dbReference>
<sequence length="321" mass="35778">MSHQWDDDRLLPGHQQLTLQLPSAQPAPGEPEEVAVVSATLVRRREPTTRRALLYVHGWNDYYFQPHLAEAVEEMGFDFYAVDLRRYGRSLRPGQLPGFITSLEDYFEELDAAMAVLRESHDEVCLMGHSTGGLISALWADARPGELTGLVLNSPWLDLQGSPLRRAITAPVLQRLRTTYPTTVLPLPNNGLYARTIEAELDGEWTMVRELKGVNDFQIRVGWLAAVLAGHDRVAVGLSIDCPVLVLTSARSDFRRTWDEALLRADAVLDVDKIAARAVRLGNHVTMVRIDGGLHDLALSAEAVRGRYFDEVARWTAAYTG</sequence>
<dbReference type="GO" id="GO:0016787">
    <property type="term" value="F:hydrolase activity"/>
    <property type="evidence" value="ECO:0007669"/>
    <property type="project" value="UniProtKB-KW"/>
</dbReference>